<dbReference type="GO" id="GO:0005524">
    <property type="term" value="F:ATP binding"/>
    <property type="evidence" value="ECO:0007669"/>
    <property type="project" value="InterPro"/>
</dbReference>
<evidence type="ECO:0000313" key="3">
    <source>
        <dbReference type="Proteomes" id="UP001236274"/>
    </source>
</evidence>
<dbReference type="EMBL" id="JASORJ010000001">
    <property type="protein sequence ID" value="MDK7356147.1"/>
    <property type="molecule type" value="Genomic_DNA"/>
</dbReference>
<feature type="domain" description="Protein kinase" evidence="1">
    <location>
        <begin position="14"/>
        <end position="334"/>
    </location>
</feature>
<sequence length="470" mass="53660">MAKDIYVDTYGRSHVASKELSSGGQGIVYLTEEPNVLLKLEWNRITQEIEKDTSNNDKFDDIRILPMLENTNITLPQTILRDVVGYTMKMLDGMVSFEEAFSGDDYELPDNEWINGMKEANEYIGVRLQKYIATGGMRKRLNAFLNASCVLSKIHASGLVYCDISEKNMFVSADPQISHVWLIDCDNLSFMKESMKKRDGGLHSPGYGAPEIYEDKGKTMYSDAFSFAIALFWELTMSHPFKGFAALAMLDELDMLDGPEEDYTCKGAFAWVCDEEDDSNRSSSGMPIEMFINVSLFEKFQKTFSENGRRNRQKRTTMPEWTYVLAKELDHVVRCKCCQMDYYGDESSVCPWCDAENSVIKVTAYKVVGEKKKFKWDFLREVSEGVINVPLRVLEGFNSNHLDEKAFRITCLEDGIEIGDLSNQYDFFVNDSMGKQIYGSTKFNFTNNIVLSATDRRNGNAYLLEIELKQ</sequence>
<name>A0AAJ1V4G8_9FIRM</name>
<dbReference type="InterPro" id="IPR011009">
    <property type="entry name" value="Kinase-like_dom_sf"/>
</dbReference>
<dbReference type="Gene3D" id="1.10.510.10">
    <property type="entry name" value="Transferase(Phosphotransferase) domain 1"/>
    <property type="match status" value="1"/>
</dbReference>
<gene>
    <name evidence="2" type="ORF">QP520_00675</name>
</gene>
<reference evidence="2" key="1">
    <citation type="submission" date="2023-05" db="EMBL/GenBank/DDBJ databases">
        <title>Cataloging the Phylogenetic Diversity of Human Bladder Bacteria.</title>
        <authorList>
            <person name="Du J."/>
        </authorList>
    </citation>
    <scope>NUCLEOTIDE SEQUENCE</scope>
    <source>
        <strain evidence="2">UMB10101</strain>
    </source>
</reference>
<dbReference type="SUPFAM" id="SSF56112">
    <property type="entry name" value="Protein kinase-like (PK-like)"/>
    <property type="match status" value="1"/>
</dbReference>
<dbReference type="InterPro" id="IPR000719">
    <property type="entry name" value="Prot_kinase_dom"/>
</dbReference>
<proteinExistence type="predicted"/>
<protein>
    <recommendedName>
        <fullName evidence="1">Protein kinase domain-containing protein</fullName>
    </recommendedName>
</protein>
<accession>A0AAJ1V4G8</accession>
<evidence type="ECO:0000259" key="1">
    <source>
        <dbReference type="PROSITE" id="PS50011"/>
    </source>
</evidence>
<dbReference type="PROSITE" id="PS50011">
    <property type="entry name" value="PROTEIN_KINASE_DOM"/>
    <property type="match status" value="1"/>
</dbReference>
<dbReference type="Proteomes" id="UP001236274">
    <property type="component" value="Unassembled WGS sequence"/>
</dbReference>
<dbReference type="AlphaFoldDB" id="A0AAJ1V4G8"/>
<dbReference type="GO" id="GO:0004672">
    <property type="term" value="F:protein kinase activity"/>
    <property type="evidence" value="ECO:0007669"/>
    <property type="project" value="InterPro"/>
</dbReference>
<dbReference type="RefSeq" id="WP_285416343.1">
    <property type="nucleotide sequence ID" value="NZ_JASORJ010000001.1"/>
</dbReference>
<comment type="caution">
    <text evidence="2">The sequence shown here is derived from an EMBL/GenBank/DDBJ whole genome shotgun (WGS) entry which is preliminary data.</text>
</comment>
<evidence type="ECO:0000313" key="2">
    <source>
        <dbReference type="EMBL" id="MDK7356147.1"/>
    </source>
</evidence>
<organism evidence="2 3">
    <name type="scientific">Veillonella atypica</name>
    <dbReference type="NCBI Taxonomy" id="39777"/>
    <lineage>
        <taxon>Bacteria</taxon>
        <taxon>Bacillati</taxon>
        <taxon>Bacillota</taxon>
        <taxon>Negativicutes</taxon>
        <taxon>Veillonellales</taxon>
        <taxon>Veillonellaceae</taxon>
        <taxon>Veillonella</taxon>
    </lineage>
</organism>